<dbReference type="GO" id="GO:0006310">
    <property type="term" value="P:DNA recombination"/>
    <property type="evidence" value="ECO:0007669"/>
    <property type="project" value="TreeGrafter"/>
</dbReference>
<dbReference type="GeneID" id="89925418"/>
<dbReference type="PANTHER" id="PTHR28527:SF1">
    <property type="entry name" value="SWI5-DEPENDENT RECOMBINATION DNA REPAIR PROTEIN 1"/>
    <property type="match status" value="1"/>
</dbReference>
<accession>A0AAV9PCH2</accession>
<dbReference type="AlphaFoldDB" id="A0AAV9PCH2"/>
<sequence>MSSPLTAKRRKLNETSRTLAKPFVSPLRTSKPDTAPLKPSHNAANIQSYQPSTLAHTVNSSTPSESKTKAPSRSFQTPARSAPVRKTAAFTTSTGRNRDPAEQAAQRANTSLELQIRNIRNEIDTLNQAIRLTSSTTDAELEELTQKWKLATQTAAEELFGTVKERVCRMGGVQAWRESENKKADKMNEWSQQDEGKEDDDADCEFDEDGEELPEEEAEWRKKEKARMRQEAQDAMEDAGGGDEVEEMGREKQVWQEDGKEDDDFTVDMMLRSLHIDLSVIGWDTQAQRWVS</sequence>
<feature type="compositionally biased region" description="Acidic residues" evidence="1">
    <location>
        <begin position="196"/>
        <end position="218"/>
    </location>
</feature>
<reference evidence="2 3" key="1">
    <citation type="submission" date="2023-08" db="EMBL/GenBank/DDBJ databases">
        <title>Black Yeasts Isolated from many extreme environments.</title>
        <authorList>
            <person name="Coleine C."/>
            <person name="Stajich J.E."/>
            <person name="Selbmann L."/>
        </authorList>
    </citation>
    <scope>NUCLEOTIDE SEQUENCE [LARGE SCALE GENOMIC DNA]</scope>
    <source>
        <strain evidence="2 3">CCFEE 5935</strain>
    </source>
</reference>
<proteinExistence type="predicted"/>
<evidence type="ECO:0000313" key="2">
    <source>
        <dbReference type="EMBL" id="KAK5170928.1"/>
    </source>
</evidence>
<gene>
    <name evidence="2" type="ORF">LTR77_004072</name>
</gene>
<organism evidence="2 3">
    <name type="scientific">Saxophila tyrrhenica</name>
    <dbReference type="NCBI Taxonomy" id="1690608"/>
    <lineage>
        <taxon>Eukaryota</taxon>
        <taxon>Fungi</taxon>
        <taxon>Dikarya</taxon>
        <taxon>Ascomycota</taxon>
        <taxon>Pezizomycotina</taxon>
        <taxon>Dothideomycetes</taxon>
        <taxon>Dothideomycetidae</taxon>
        <taxon>Mycosphaerellales</taxon>
        <taxon>Extremaceae</taxon>
        <taxon>Saxophila</taxon>
    </lineage>
</organism>
<dbReference type="RefSeq" id="XP_064659956.1">
    <property type="nucleotide sequence ID" value="XM_064801326.1"/>
</dbReference>
<evidence type="ECO:0000256" key="1">
    <source>
        <dbReference type="SAM" id="MobiDB-lite"/>
    </source>
</evidence>
<dbReference type="Gene3D" id="6.10.140.1020">
    <property type="match status" value="2"/>
</dbReference>
<keyword evidence="3" id="KW-1185">Reference proteome</keyword>
<feature type="compositionally biased region" description="Polar residues" evidence="1">
    <location>
        <begin position="42"/>
        <end position="79"/>
    </location>
</feature>
<feature type="compositionally biased region" description="Basic and acidic residues" evidence="1">
    <location>
        <begin position="219"/>
        <end position="232"/>
    </location>
</feature>
<feature type="compositionally biased region" description="Basic and acidic residues" evidence="1">
    <location>
        <begin position="178"/>
        <end position="188"/>
    </location>
</feature>
<feature type="compositionally biased region" description="Acidic residues" evidence="1">
    <location>
        <begin position="234"/>
        <end position="246"/>
    </location>
</feature>
<dbReference type="EMBL" id="JAVRRT010000006">
    <property type="protein sequence ID" value="KAK5170928.1"/>
    <property type="molecule type" value="Genomic_DNA"/>
</dbReference>
<dbReference type="Proteomes" id="UP001337655">
    <property type="component" value="Unassembled WGS sequence"/>
</dbReference>
<protein>
    <submittedName>
        <fullName evidence="2">Uncharacterized protein</fullName>
    </submittedName>
</protein>
<name>A0AAV9PCH2_9PEZI</name>
<feature type="region of interest" description="Disordered" evidence="1">
    <location>
        <begin position="178"/>
        <end position="261"/>
    </location>
</feature>
<dbReference type="PANTHER" id="PTHR28527">
    <property type="entry name" value="MATING-TYPE SWITCHING PROTEIN SWI2-RELATED"/>
    <property type="match status" value="1"/>
</dbReference>
<evidence type="ECO:0000313" key="3">
    <source>
        <dbReference type="Proteomes" id="UP001337655"/>
    </source>
</evidence>
<feature type="region of interest" description="Disordered" evidence="1">
    <location>
        <begin position="1"/>
        <end position="103"/>
    </location>
</feature>
<comment type="caution">
    <text evidence="2">The sequence shown here is derived from an EMBL/GenBank/DDBJ whole genome shotgun (WGS) entry which is preliminary data.</text>
</comment>
<feature type="compositionally biased region" description="Basic and acidic residues" evidence="1">
    <location>
        <begin position="247"/>
        <end position="258"/>
    </location>
</feature>